<feature type="domain" description="DJ-1/PfpI" evidence="1">
    <location>
        <begin position="4"/>
        <end position="144"/>
    </location>
</feature>
<dbReference type="PANTHER" id="PTHR43130:SF3">
    <property type="entry name" value="HTH-TYPE TRANSCRIPTIONAL REGULATOR RV1931C"/>
    <property type="match status" value="1"/>
</dbReference>
<dbReference type="RefSeq" id="WP_076179791.1">
    <property type="nucleotide sequence ID" value="NZ_MKQP01000067.1"/>
</dbReference>
<accession>A0A1R0WVH6</accession>
<dbReference type="InterPro" id="IPR002818">
    <property type="entry name" value="DJ-1/PfpI"/>
</dbReference>
<dbReference type="AlphaFoldDB" id="A0A1R0WVH6"/>
<organism evidence="2 3">
    <name type="scientific">Paenibacillus odorifer</name>
    <dbReference type="NCBI Taxonomy" id="189426"/>
    <lineage>
        <taxon>Bacteria</taxon>
        <taxon>Bacillati</taxon>
        <taxon>Bacillota</taxon>
        <taxon>Bacilli</taxon>
        <taxon>Bacillales</taxon>
        <taxon>Paenibacillaceae</taxon>
        <taxon>Paenibacillus</taxon>
    </lineage>
</organism>
<gene>
    <name evidence="2" type="ORF">BJP51_05915</name>
</gene>
<dbReference type="SUPFAM" id="SSF52317">
    <property type="entry name" value="Class I glutamine amidotransferase-like"/>
    <property type="match status" value="1"/>
</dbReference>
<protein>
    <recommendedName>
        <fullName evidence="1">DJ-1/PfpI domain-containing protein</fullName>
    </recommendedName>
</protein>
<evidence type="ECO:0000313" key="2">
    <source>
        <dbReference type="EMBL" id="OMD22360.1"/>
    </source>
</evidence>
<dbReference type="Gene3D" id="3.40.50.880">
    <property type="match status" value="1"/>
</dbReference>
<sequence>MNTYILIYDSFVQFEVTLAAYFMKTKGEVYTLSLEDKALISCEGFSVNPSVLFENVDVSTIDLLIIPGGETDNLIGQEALLDLIRSLNRAGKVIAGICGGVSILKAAGVLDGKVYVDNESGVSNVFVDGTIITAKPNGYVDFALEIGRIMSIYKDEADLQETIDFFKHFKSV</sequence>
<dbReference type="Pfam" id="PF01965">
    <property type="entry name" value="DJ-1_PfpI"/>
    <property type="match status" value="1"/>
</dbReference>
<dbReference type="InterPro" id="IPR029062">
    <property type="entry name" value="Class_I_gatase-like"/>
</dbReference>
<evidence type="ECO:0000259" key="1">
    <source>
        <dbReference type="Pfam" id="PF01965"/>
    </source>
</evidence>
<proteinExistence type="predicted"/>
<dbReference type="Proteomes" id="UP000187465">
    <property type="component" value="Unassembled WGS sequence"/>
</dbReference>
<name>A0A1R0WVH6_9BACL</name>
<dbReference type="EMBL" id="MKQP01000067">
    <property type="protein sequence ID" value="OMD22360.1"/>
    <property type="molecule type" value="Genomic_DNA"/>
</dbReference>
<dbReference type="InterPro" id="IPR052158">
    <property type="entry name" value="INH-QAR"/>
</dbReference>
<reference evidence="2 3" key="1">
    <citation type="submission" date="2016-10" db="EMBL/GenBank/DDBJ databases">
        <title>Paenibacillus species isolates.</title>
        <authorList>
            <person name="Beno S.M."/>
        </authorList>
    </citation>
    <scope>NUCLEOTIDE SEQUENCE [LARGE SCALE GENOMIC DNA]</scope>
    <source>
        <strain evidence="2 3">FSL H7-0604</strain>
    </source>
</reference>
<evidence type="ECO:0000313" key="3">
    <source>
        <dbReference type="Proteomes" id="UP000187465"/>
    </source>
</evidence>
<dbReference type="PANTHER" id="PTHR43130">
    <property type="entry name" value="ARAC-FAMILY TRANSCRIPTIONAL REGULATOR"/>
    <property type="match status" value="1"/>
</dbReference>
<comment type="caution">
    <text evidence="2">The sequence shown here is derived from an EMBL/GenBank/DDBJ whole genome shotgun (WGS) entry which is preliminary data.</text>
</comment>